<accession>A0A831W4C1</accession>
<dbReference type="AlphaFoldDB" id="A0A831W4C1"/>
<dbReference type="InterPro" id="IPR008579">
    <property type="entry name" value="UGlyAH_Cupin_dom"/>
</dbReference>
<evidence type="ECO:0000259" key="1">
    <source>
        <dbReference type="Pfam" id="PF05899"/>
    </source>
</evidence>
<dbReference type="Gene3D" id="2.60.120.10">
    <property type="entry name" value="Jelly Rolls"/>
    <property type="match status" value="1"/>
</dbReference>
<feature type="domain" description="(S)-ureidoglycine aminohydrolase cupin" evidence="1">
    <location>
        <begin position="17"/>
        <end position="87"/>
    </location>
</feature>
<dbReference type="SUPFAM" id="SSF51182">
    <property type="entry name" value="RmlC-like cupins"/>
    <property type="match status" value="1"/>
</dbReference>
<dbReference type="PANTHER" id="PTHR33271:SF22">
    <property type="entry name" value="OS04G0445200 PROTEIN"/>
    <property type="match status" value="1"/>
</dbReference>
<sequence>MDILCEHHASPAKLEILGVYDWPVWEKGVSEFPWEYDREETCYIVRGRFIVTPEGGEPQEFGRGDLITFPAGLKCSWKILKPVEKHYAFGLQRL</sequence>
<dbReference type="PANTHER" id="PTHR33271">
    <property type="entry name" value="OS04G0445200 PROTEIN"/>
    <property type="match status" value="1"/>
</dbReference>
<dbReference type="EMBL" id="DRKP01000170">
    <property type="protein sequence ID" value="HEB97459.1"/>
    <property type="molecule type" value="Genomic_DNA"/>
</dbReference>
<dbReference type="CDD" id="cd02227">
    <property type="entry name" value="cupin_TM1112-like"/>
    <property type="match status" value="1"/>
</dbReference>
<reference evidence="2" key="1">
    <citation type="journal article" date="2020" name="mSystems">
        <title>Genome- and Community-Level Interaction Insights into Carbon Utilization and Element Cycling Functions of Hydrothermarchaeota in Hydrothermal Sediment.</title>
        <authorList>
            <person name="Zhou Z."/>
            <person name="Liu Y."/>
            <person name="Xu W."/>
            <person name="Pan J."/>
            <person name="Luo Z.H."/>
            <person name="Li M."/>
        </authorList>
    </citation>
    <scope>NUCLEOTIDE SEQUENCE [LARGE SCALE GENOMIC DNA]</scope>
    <source>
        <strain evidence="2">HyVt-443</strain>
    </source>
</reference>
<dbReference type="InterPro" id="IPR011051">
    <property type="entry name" value="RmlC_Cupin_sf"/>
</dbReference>
<dbReference type="Pfam" id="PF05899">
    <property type="entry name" value="Cupin_3"/>
    <property type="match status" value="1"/>
</dbReference>
<dbReference type="Proteomes" id="UP000886251">
    <property type="component" value="Unassembled WGS sequence"/>
</dbReference>
<gene>
    <name evidence="2" type="ORF">ENI96_13635</name>
</gene>
<proteinExistence type="predicted"/>
<protein>
    <submittedName>
        <fullName evidence="2">DUF861 domain-containing protein</fullName>
    </submittedName>
</protein>
<dbReference type="InterPro" id="IPR014710">
    <property type="entry name" value="RmlC-like_jellyroll"/>
</dbReference>
<organism evidence="2">
    <name type="scientific">Sedimenticola thiotaurini</name>
    <dbReference type="NCBI Taxonomy" id="1543721"/>
    <lineage>
        <taxon>Bacteria</taxon>
        <taxon>Pseudomonadati</taxon>
        <taxon>Pseudomonadota</taxon>
        <taxon>Gammaproteobacteria</taxon>
        <taxon>Chromatiales</taxon>
        <taxon>Sedimenticolaceae</taxon>
        <taxon>Sedimenticola</taxon>
    </lineage>
</organism>
<evidence type="ECO:0000313" key="2">
    <source>
        <dbReference type="EMBL" id="HEB97459.1"/>
    </source>
</evidence>
<name>A0A831W4C1_9GAMM</name>
<comment type="caution">
    <text evidence="2">The sequence shown here is derived from an EMBL/GenBank/DDBJ whole genome shotgun (WGS) entry which is preliminary data.</text>
</comment>